<comment type="caution">
    <text evidence="3">The sequence shown here is derived from an EMBL/GenBank/DDBJ whole genome shotgun (WGS) entry which is preliminary data.</text>
</comment>
<evidence type="ECO:0000256" key="1">
    <source>
        <dbReference type="SAM" id="MobiDB-lite"/>
    </source>
</evidence>
<dbReference type="Gene3D" id="3.40.50.150">
    <property type="entry name" value="Vaccinia Virus protein VP39"/>
    <property type="match status" value="1"/>
</dbReference>
<gene>
    <name evidence="3" type="ORF">GKJPGBOP_07830</name>
</gene>
<dbReference type="GO" id="GO:0008168">
    <property type="term" value="F:methyltransferase activity"/>
    <property type="evidence" value="ECO:0007669"/>
    <property type="project" value="UniProtKB-KW"/>
</dbReference>
<evidence type="ECO:0000259" key="2">
    <source>
        <dbReference type="Pfam" id="PF13649"/>
    </source>
</evidence>
<dbReference type="Proteomes" id="UP000286746">
    <property type="component" value="Unassembled WGS sequence"/>
</dbReference>
<dbReference type="SUPFAM" id="SSF53335">
    <property type="entry name" value="S-adenosyl-L-methionine-dependent methyltransferases"/>
    <property type="match status" value="1"/>
</dbReference>
<dbReference type="InterPro" id="IPR029063">
    <property type="entry name" value="SAM-dependent_MTases_sf"/>
</dbReference>
<dbReference type="InterPro" id="IPR041698">
    <property type="entry name" value="Methyltransf_25"/>
</dbReference>
<keyword evidence="3" id="KW-0489">Methyltransferase</keyword>
<keyword evidence="4" id="KW-1185">Reference proteome</keyword>
<name>A0A401WFA8_STREY</name>
<evidence type="ECO:0000313" key="4">
    <source>
        <dbReference type="Proteomes" id="UP000286746"/>
    </source>
</evidence>
<dbReference type="CDD" id="cd02440">
    <property type="entry name" value="AdoMet_MTases"/>
    <property type="match status" value="1"/>
</dbReference>
<feature type="region of interest" description="Disordered" evidence="1">
    <location>
        <begin position="1"/>
        <end position="35"/>
    </location>
</feature>
<sequence>MELTLRRRSLPSTQAGGPRLRSAEPASRRKDRQTSVDPADFYTGLVAESFAPLRSFSPDPEVCAAFLREVGGPALELGCGDGDPLLALRRRGLDVEGVDSSADMLERCRRRADEAGVTVTVHHQRMEALSLSRRFQAVFLAGPTFNLLPDDSVAAAALHSIRRHLADGGTALIPLHVPPPTPADRIGQVRSAPADDGAELRFSVVSEQRDETARTRTTVLRYERHGPGGPTVVERPWLLHWYTRSGFEKLAAEAGLRTVSVTDADGNAVEGDAPDMVFRLRAA</sequence>
<evidence type="ECO:0000313" key="3">
    <source>
        <dbReference type="EMBL" id="GCD48034.1"/>
    </source>
</evidence>
<dbReference type="GO" id="GO:0032259">
    <property type="term" value="P:methylation"/>
    <property type="evidence" value="ECO:0007669"/>
    <property type="project" value="UniProtKB-KW"/>
</dbReference>
<dbReference type="Pfam" id="PF13649">
    <property type="entry name" value="Methyltransf_25"/>
    <property type="match status" value="1"/>
</dbReference>
<dbReference type="AlphaFoldDB" id="A0A401WFA8"/>
<proteinExistence type="predicted"/>
<feature type="domain" description="Methyltransferase" evidence="2">
    <location>
        <begin position="75"/>
        <end position="169"/>
    </location>
</feature>
<reference evidence="3 4" key="1">
    <citation type="submission" date="2018-11" db="EMBL/GenBank/DDBJ databases">
        <title>Whole genome sequence of Streptomyces paromomycinus NBRC 15454(T).</title>
        <authorList>
            <person name="Komaki H."/>
            <person name="Tamura T."/>
        </authorList>
    </citation>
    <scope>NUCLEOTIDE SEQUENCE [LARGE SCALE GENOMIC DNA]</scope>
    <source>
        <strain evidence="3 4">NBRC 15454</strain>
    </source>
</reference>
<organism evidence="3 4">
    <name type="scientific">Streptomyces paromomycinus</name>
    <name type="common">Streptomyces rimosus subsp. paromomycinus</name>
    <dbReference type="NCBI Taxonomy" id="92743"/>
    <lineage>
        <taxon>Bacteria</taxon>
        <taxon>Bacillati</taxon>
        <taxon>Actinomycetota</taxon>
        <taxon>Actinomycetes</taxon>
        <taxon>Kitasatosporales</taxon>
        <taxon>Streptomycetaceae</taxon>
        <taxon>Streptomyces</taxon>
    </lineage>
</organism>
<dbReference type="Gene3D" id="2.20.130.10">
    <property type="entry name" value="CAC2371-like domains"/>
    <property type="match status" value="1"/>
</dbReference>
<keyword evidence="3" id="KW-0808">Transferase</keyword>
<protein>
    <submittedName>
        <fullName evidence="3">Methyltransferase</fullName>
    </submittedName>
</protein>
<accession>A0A401WFA8</accession>
<dbReference type="EMBL" id="BHZD01000001">
    <property type="protein sequence ID" value="GCD48034.1"/>
    <property type="molecule type" value="Genomic_DNA"/>
</dbReference>